<sequence length="280" mass="30673">MPLLIYRPCVHRVCCPNISQPLFVREIAPGERCYVAPCHGRWIAAIRPSLGRQPASAFAVAAPPPLQFYHRLLPVLDSTLPCRTHFVLPAALALALPTAHAALPTVLLEENPTIPIETAQDQPIKSSAERETFPLVILDLQPDSAENVPSQPKSAETTQGQFPKSNDPFPGASLERTSENEPVINPAQNTQIIISDSSATTSDPTNVSALLRAQAAALAPAQCNDLLIARKALRQQFLAKRKDRLVERAPYACPYLVEETEKKKTAAWRSHNSMIFLLTI</sequence>
<dbReference type="Proteomes" id="UP000275267">
    <property type="component" value="Unassembled WGS sequence"/>
</dbReference>
<dbReference type="Pfam" id="PF09425">
    <property type="entry name" value="Jas_motif"/>
    <property type="match status" value="1"/>
</dbReference>
<evidence type="ECO:0000256" key="1">
    <source>
        <dbReference type="SAM" id="MobiDB-lite"/>
    </source>
</evidence>
<organism evidence="2 3">
    <name type="scientific">Panicum miliaceum</name>
    <name type="common">Proso millet</name>
    <name type="synonym">Broomcorn millet</name>
    <dbReference type="NCBI Taxonomy" id="4540"/>
    <lineage>
        <taxon>Eukaryota</taxon>
        <taxon>Viridiplantae</taxon>
        <taxon>Streptophyta</taxon>
        <taxon>Embryophyta</taxon>
        <taxon>Tracheophyta</taxon>
        <taxon>Spermatophyta</taxon>
        <taxon>Magnoliopsida</taxon>
        <taxon>Liliopsida</taxon>
        <taxon>Poales</taxon>
        <taxon>Poaceae</taxon>
        <taxon>PACMAD clade</taxon>
        <taxon>Panicoideae</taxon>
        <taxon>Panicodae</taxon>
        <taxon>Paniceae</taxon>
        <taxon>Panicinae</taxon>
        <taxon>Panicum</taxon>
        <taxon>Panicum sect. Panicum</taxon>
    </lineage>
</organism>
<accession>A0A3L6R9Z6</accession>
<gene>
    <name evidence="2" type="ORF">C2845_PM06G28800</name>
</gene>
<reference evidence="3" key="1">
    <citation type="journal article" date="2019" name="Nat. Commun.">
        <title>The genome of broomcorn millet.</title>
        <authorList>
            <person name="Zou C."/>
            <person name="Miki D."/>
            <person name="Li D."/>
            <person name="Tang Q."/>
            <person name="Xiao L."/>
            <person name="Rajput S."/>
            <person name="Deng P."/>
            <person name="Jia W."/>
            <person name="Huang R."/>
            <person name="Zhang M."/>
            <person name="Sun Y."/>
            <person name="Hu J."/>
            <person name="Fu X."/>
            <person name="Schnable P.S."/>
            <person name="Li F."/>
            <person name="Zhang H."/>
            <person name="Feng B."/>
            <person name="Zhu X."/>
            <person name="Liu R."/>
            <person name="Schnable J.C."/>
            <person name="Zhu J.-K."/>
            <person name="Zhang H."/>
        </authorList>
    </citation>
    <scope>NUCLEOTIDE SEQUENCE [LARGE SCALE GENOMIC DNA]</scope>
</reference>
<dbReference type="EMBL" id="PQIB02000009">
    <property type="protein sequence ID" value="RLM99688.1"/>
    <property type="molecule type" value="Genomic_DNA"/>
</dbReference>
<dbReference type="InterPro" id="IPR018467">
    <property type="entry name" value="CCT_CS"/>
</dbReference>
<feature type="compositionally biased region" description="Polar residues" evidence="1">
    <location>
        <begin position="147"/>
        <end position="164"/>
    </location>
</feature>
<evidence type="ECO:0000313" key="2">
    <source>
        <dbReference type="EMBL" id="RLM99688.1"/>
    </source>
</evidence>
<proteinExistence type="predicted"/>
<protein>
    <submittedName>
        <fullName evidence="2">ZIM motif family protein</fullName>
    </submittedName>
</protein>
<evidence type="ECO:0000313" key="3">
    <source>
        <dbReference type="Proteomes" id="UP000275267"/>
    </source>
</evidence>
<dbReference type="AlphaFoldDB" id="A0A3L6R9Z6"/>
<feature type="region of interest" description="Disordered" evidence="1">
    <location>
        <begin position="144"/>
        <end position="185"/>
    </location>
</feature>
<name>A0A3L6R9Z6_PANMI</name>
<comment type="caution">
    <text evidence="2">The sequence shown here is derived from an EMBL/GenBank/DDBJ whole genome shotgun (WGS) entry which is preliminary data.</text>
</comment>
<keyword evidence="3" id="KW-1185">Reference proteome</keyword>